<evidence type="ECO:0000256" key="1">
    <source>
        <dbReference type="SAM" id="Phobius"/>
    </source>
</evidence>
<dbReference type="SUPFAM" id="SSF55874">
    <property type="entry name" value="ATPase domain of HSP90 chaperone/DNA topoisomerase II/histidine kinase"/>
    <property type="match status" value="1"/>
</dbReference>
<dbReference type="KEGG" id="smiz:4412673_03474"/>
<keyword evidence="1" id="KW-1133">Transmembrane helix</keyword>
<evidence type="ECO:0000313" key="3">
    <source>
        <dbReference type="EMBL" id="SNV59006.1"/>
    </source>
</evidence>
<protein>
    <submittedName>
        <fullName evidence="3">Inner membrane protein ypdA</fullName>
    </submittedName>
</protein>
<organism evidence="3 4">
    <name type="scientific">Sphingobacterium mizutaii</name>
    <dbReference type="NCBI Taxonomy" id="1010"/>
    <lineage>
        <taxon>Bacteria</taxon>
        <taxon>Pseudomonadati</taxon>
        <taxon>Bacteroidota</taxon>
        <taxon>Sphingobacteriia</taxon>
        <taxon>Sphingobacteriales</taxon>
        <taxon>Sphingobacteriaceae</taxon>
        <taxon>Sphingobacterium</taxon>
    </lineage>
</organism>
<keyword evidence="1" id="KW-0812">Transmembrane</keyword>
<dbReference type="InterPro" id="IPR036890">
    <property type="entry name" value="HATPase_C_sf"/>
</dbReference>
<dbReference type="GO" id="GO:0000155">
    <property type="term" value="F:phosphorelay sensor kinase activity"/>
    <property type="evidence" value="ECO:0007669"/>
    <property type="project" value="InterPro"/>
</dbReference>
<dbReference type="Pfam" id="PF06580">
    <property type="entry name" value="His_kinase"/>
    <property type="match status" value="1"/>
</dbReference>
<dbReference type="Gene3D" id="3.30.565.10">
    <property type="entry name" value="Histidine kinase-like ATPase, C-terminal domain"/>
    <property type="match status" value="1"/>
</dbReference>
<accession>A0AAJ5C1M2</accession>
<feature type="transmembrane region" description="Helical" evidence="1">
    <location>
        <begin position="21"/>
        <end position="39"/>
    </location>
</feature>
<feature type="transmembrane region" description="Helical" evidence="1">
    <location>
        <begin position="45"/>
        <end position="68"/>
    </location>
</feature>
<gene>
    <name evidence="3" type="primary">ypdA_3</name>
    <name evidence="3" type="ORF">SAMEA4412673_03474</name>
</gene>
<keyword evidence="1" id="KW-0472">Membrane</keyword>
<dbReference type="PANTHER" id="PTHR34220:SF7">
    <property type="entry name" value="SENSOR HISTIDINE KINASE YPDA"/>
    <property type="match status" value="1"/>
</dbReference>
<reference evidence="3 4" key="1">
    <citation type="submission" date="2017-06" db="EMBL/GenBank/DDBJ databases">
        <authorList>
            <consortium name="Pathogen Informatics"/>
        </authorList>
    </citation>
    <scope>NUCLEOTIDE SEQUENCE [LARGE SCALE GENOMIC DNA]</scope>
    <source>
        <strain evidence="3 4">NCTC12149</strain>
    </source>
</reference>
<feature type="transmembrane region" description="Helical" evidence="1">
    <location>
        <begin position="107"/>
        <end position="126"/>
    </location>
</feature>
<proteinExistence type="predicted"/>
<name>A0AAJ5C1M2_9SPHI</name>
<dbReference type="RefSeq" id="WP_093101519.1">
    <property type="nucleotide sequence ID" value="NZ_DAMDLF010000031.1"/>
</dbReference>
<dbReference type="InterPro" id="IPR050640">
    <property type="entry name" value="Bact_2-comp_sensor_kinase"/>
</dbReference>
<feature type="transmembrane region" description="Helical" evidence="1">
    <location>
        <begin position="75"/>
        <end position="95"/>
    </location>
</feature>
<dbReference type="PANTHER" id="PTHR34220">
    <property type="entry name" value="SENSOR HISTIDINE KINASE YPDA"/>
    <property type="match status" value="1"/>
</dbReference>
<dbReference type="EMBL" id="LT906468">
    <property type="protein sequence ID" value="SNV59006.1"/>
    <property type="molecule type" value="Genomic_DNA"/>
</dbReference>
<dbReference type="GO" id="GO:0016020">
    <property type="term" value="C:membrane"/>
    <property type="evidence" value="ECO:0007669"/>
    <property type="project" value="InterPro"/>
</dbReference>
<dbReference type="Proteomes" id="UP000215355">
    <property type="component" value="Chromosome 1"/>
</dbReference>
<evidence type="ECO:0000259" key="2">
    <source>
        <dbReference type="Pfam" id="PF06580"/>
    </source>
</evidence>
<dbReference type="AlphaFoldDB" id="A0AAJ5C1M2"/>
<feature type="domain" description="Signal transduction histidine kinase internal region" evidence="2">
    <location>
        <begin position="148"/>
        <end position="226"/>
    </location>
</feature>
<sequence>MNVSSTKSNHKMTFRRFITEFLFVIGMSIVFFIISLTIHRHLAILFLYAPFGYLIYALNNFSLLELLVKKKITKVEYVLISILSAILIFIPFLILVQLIHGRYSDKILFVGALFASVVILATYLYFFRYRADKKTIDYLRKDLGKTAAEYKLMQSQVNPHFLFNVMNSIYGIALQENASRTADSVQRLSQMMRFLIFENQQDQIPLSRDLSYLKEYIAIQSLRTENVPNVKIEQDIIDSLDSLYIAPMLLIPFVENAFKHGISMSKPSWIKVNADVVDGQLKFSVYNSIHKSTGTDLERTKSGIGLENVKSRLDLTYPDRYMLVMEQNQQEYFVFLTIDLDEVPHSEIASKINEND</sequence>
<evidence type="ECO:0000313" key="4">
    <source>
        <dbReference type="Proteomes" id="UP000215355"/>
    </source>
</evidence>
<dbReference type="InterPro" id="IPR010559">
    <property type="entry name" value="Sig_transdc_His_kin_internal"/>
</dbReference>